<reference evidence="3 6" key="1">
    <citation type="submission" date="2018-05" db="EMBL/GenBank/DDBJ databases">
        <authorList>
            <consortium name="PulseNet: The National Subtyping Network for Foodborne Disease Surveillance"/>
            <person name="Tarr C.L."/>
            <person name="Trees E."/>
            <person name="Katz L.S."/>
            <person name="Carleton-Romer H.A."/>
            <person name="Stroika S."/>
            <person name="Kucerova Z."/>
            <person name="Roache K.F."/>
            <person name="Sabol A.L."/>
            <person name="Besser J."/>
            <person name="Gerner-Smidt P."/>
        </authorList>
    </citation>
    <scope>NUCLEOTIDE SEQUENCE [LARGE SCALE GENOMIC DNA]</scope>
    <source>
        <strain evidence="3 6">PNUSAC003589</strain>
    </source>
</reference>
<protein>
    <submittedName>
        <fullName evidence="3">ATP-binding protein</fullName>
    </submittedName>
    <submittedName>
        <fullName evidence="5">Dynamin family protein</fullName>
    </submittedName>
</protein>
<dbReference type="EMBL" id="ABMIIH010000005">
    <property type="protein sequence ID" value="ELD5186916.1"/>
    <property type="molecule type" value="Genomic_DNA"/>
</dbReference>
<keyword evidence="3" id="KW-0067">ATP-binding</keyword>
<feature type="domain" description="Dynamin-type G" evidence="2">
    <location>
        <begin position="159"/>
        <end position="442"/>
    </location>
</feature>
<dbReference type="Proteomes" id="UP000735326">
    <property type="component" value="Unassembled WGS sequence"/>
</dbReference>
<feature type="coiled-coil region" evidence="1">
    <location>
        <begin position="458"/>
        <end position="506"/>
    </location>
</feature>
<dbReference type="Proteomes" id="UP001183411">
    <property type="component" value="Unassembled WGS sequence"/>
</dbReference>
<reference evidence="5" key="2">
    <citation type="submission" date="2023-06" db="EMBL/GenBank/DDBJ databases">
        <authorList>
            <consortium name="PulseNet: The National Subtyping Network for Foodborne Disease Surveillance"/>
        </authorList>
    </citation>
    <scope>NUCLEOTIDE SEQUENCE</scope>
    <source>
        <strain evidence="4">PNUSAC020384</strain>
        <strain evidence="5">PNUSAC035917</strain>
    </source>
</reference>
<proteinExistence type="predicted"/>
<evidence type="ECO:0000256" key="1">
    <source>
        <dbReference type="SAM" id="Coils"/>
    </source>
</evidence>
<dbReference type="Proteomes" id="UP000410873">
    <property type="component" value="Unassembled WGS sequence"/>
</dbReference>
<dbReference type="AlphaFoldDB" id="A0A1D9BJX7"/>
<comment type="caution">
    <text evidence="3">The sequence shown here is derived from an EMBL/GenBank/DDBJ whole genome shotgun (WGS) entry which is preliminary data.</text>
</comment>
<dbReference type="PROSITE" id="PS51718">
    <property type="entry name" value="G_DYNAMIN_2"/>
    <property type="match status" value="1"/>
</dbReference>
<dbReference type="GO" id="GO:0005524">
    <property type="term" value="F:ATP binding"/>
    <property type="evidence" value="ECO:0007669"/>
    <property type="project" value="UniProtKB-KW"/>
</dbReference>
<dbReference type="InterPro" id="IPR045063">
    <property type="entry name" value="Dynamin_N"/>
</dbReference>
<feature type="coiled-coil region" evidence="1">
    <location>
        <begin position="679"/>
        <end position="706"/>
    </location>
</feature>
<dbReference type="CDD" id="cd09912">
    <property type="entry name" value="DLP_2"/>
    <property type="match status" value="1"/>
</dbReference>
<dbReference type="OMA" id="DLMIHLM"/>
<dbReference type="SUPFAM" id="SSF52540">
    <property type="entry name" value="P-loop containing nucleoside triphosphate hydrolases"/>
    <property type="match status" value="1"/>
</dbReference>
<dbReference type="EMBL" id="AACFWJ010000003">
    <property type="protein sequence ID" value="EAK3959047.1"/>
    <property type="molecule type" value="Genomic_DNA"/>
</dbReference>
<evidence type="ECO:0000259" key="2">
    <source>
        <dbReference type="PROSITE" id="PS51718"/>
    </source>
</evidence>
<gene>
    <name evidence="3" type="ORF">C1418_04285</name>
    <name evidence="4" type="ORF">JYC20_000968</name>
    <name evidence="5" type="ORF">QQI97_001082</name>
</gene>
<evidence type="ECO:0000313" key="5">
    <source>
        <dbReference type="EMBL" id="ELD5186916.1"/>
    </source>
</evidence>
<keyword evidence="1" id="KW-0175">Coiled coil</keyword>
<dbReference type="InterPro" id="IPR051943">
    <property type="entry name" value="TRAFAC_Dynamin-like_GTPase"/>
</dbReference>
<dbReference type="InterPro" id="IPR027417">
    <property type="entry name" value="P-loop_NTPase"/>
</dbReference>
<dbReference type="Pfam" id="PF00350">
    <property type="entry name" value="Dynamin_N"/>
    <property type="match status" value="1"/>
</dbReference>
<evidence type="ECO:0000313" key="6">
    <source>
        <dbReference type="Proteomes" id="UP000410873"/>
    </source>
</evidence>
<accession>A0A1D9BJX7</accession>
<dbReference type="SMR" id="A0A1D9BJX7"/>
<organism evidence="3 6">
    <name type="scientific">Campylobacter jejuni</name>
    <dbReference type="NCBI Taxonomy" id="197"/>
    <lineage>
        <taxon>Bacteria</taxon>
        <taxon>Pseudomonadati</taxon>
        <taxon>Campylobacterota</taxon>
        <taxon>Epsilonproteobacteria</taxon>
        <taxon>Campylobacterales</taxon>
        <taxon>Campylobacteraceae</taxon>
        <taxon>Campylobacter</taxon>
    </lineage>
</organism>
<keyword evidence="3" id="KW-0547">Nucleotide-binding</keyword>
<dbReference type="Gene3D" id="3.40.50.300">
    <property type="entry name" value="P-loop containing nucleotide triphosphate hydrolases"/>
    <property type="match status" value="1"/>
</dbReference>
<dbReference type="RefSeq" id="WP_002857319.1">
    <property type="nucleotide sequence ID" value="NZ_AACERE020000008.1"/>
</dbReference>
<evidence type="ECO:0000313" key="3">
    <source>
        <dbReference type="EMBL" id="EAK3959047.1"/>
    </source>
</evidence>
<dbReference type="PANTHER" id="PTHR43681:SF1">
    <property type="entry name" value="SARCALUMENIN"/>
    <property type="match status" value="1"/>
</dbReference>
<dbReference type="PANTHER" id="PTHR43681">
    <property type="entry name" value="TRANSMEMBRANE GTPASE FZO"/>
    <property type="match status" value="1"/>
</dbReference>
<dbReference type="InterPro" id="IPR030381">
    <property type="entry name" value="G_DYNAMIN_dom"/>
</dbReference>
<evidence type="ECO:0000313" key="4">
    <source>
        <dbReference type="EMBL" id="EHB2511810.1"/>
    </source>
</evidence>
<sequence length="728" mass="84585">MKELFQKIWQNELQFLNFDAKFQDKSKLDTAECAIILSVNKDNYERYFLLKEFQELCKKIDLRVDIFSMQNAQICILNLFKSGFISKQDLLKALKILEKISKNTEIFDFILQEKVQSIDQKALFQNDFKELNTINLELQKLSFDENLKSRLQKTLEKFQNLEFNIAITGVMNAGKSSLLNALLKEDFLGVSNIPETANLTVLSYGKSEEAKIYFWDKKEWQNILESSHFNADLKEFIDKLDKSVNIEDFIKDKPLIQNIALCELKNFSSAKNKISALIKKIEIKSHLEFLKNNISIVDTPGLDDVVVQREIVTNEYLRESDFLIHLMNASQSLTQKDADFLVHCLLNSRLSKFLIVLTKADLLSKKDLEEVIVYTKESLKSRLVDLDENLVEKIDFLCVSAKMASDFYKGLASKESLQKSGMQEFENYLFNELYAGEKSKIALRAYKKELHLELKNILSEYEMQNRLIKENKQGVSEENQKLLLELQKQNTLLKEAQDEISNSIAKLKNIDSGIDNLVLLLAKKLKERLIDEFKYLKNNAQKLNLSRILNIVDITTKDGINDILREIKFENIKKIEELKTNLSLKYDFLKDDFDNGFEGFKDGISKNIDSIFQSEKFALLRLKIEKLSNLKSDLYELETNLDTVIFDTFKEFKMSEILNSLNINGAFFEFLNDKLKHYEKNQKSKLESLEKVLQSLKNQDANILNSFEENLEKIEKLKQLEMGLLNAD</sequence>
<name>A0A1D9BJX7_CAMJU</name>
<dbReference type="EMBL" id="AAYVUT010000005">
    <property type="protein sequence ID" value="EHB2511810.1"/>
    <property type="molecule type" value="Genomic_DNA"/>
</dbReference>
<dbReference type="GO" id="GO:0005525">
    <property type="term" value="F:GTP binding"/>
    <property type="evidence" value="ECO:0007669"/>
    <property type="project" value="InterPro"/>
</dbReference>